<keyword evidence="7 9" id="KW-1133">Transmembrane helix</keyword>
<evidence type="ECO:0000256" key="6">
    <source>
        <dbReference type="ARBA" id="ARBA00022692"/>
    </source>
</evidence>
<dbReference type="SUPFAM" id="SSF82693">
    <property type="entry name" value="Multidrug efflux transporter AcrB pore domain, PN1, PN2, PC1 and PC2 subdomains"/>
    <property type="match status" value="3"/>
</dbReference>
<dbReference type="PANTHER" id="PTHR32063">
    <property type="match status" value="1"/>
</dbReference>
<evidence type="ECO:0000259" key="10">
    <source>
        <dbReference type="PROSITE" id="PS50156"/>
    </source>
</evidence>
<dbReference type="InterPro" id="IPR027463">
    <property type="entry name" value="AcrB_DN_DC_subdom"/>
</dbReference>
<gene>
    <name evidence="11" type="ORF">DN412_21625</name>
</gene>
<evidence type="ECO:0000256" key="9">
    <source>
        <dbReference type="RuleBase" id="RU364070"/>
    </source>
</evidence>
<evidence type="ECO:0000256" key="4">
    <source>
        <dbReference type="ARBA" id="ARBA00022475"/>
    </source>
</evidence>
<comment type="caution">
    <text evidence="11">The sequence shown here is derived from an EMBL/GenBank/DDBJ whole genome shotgun (WGS) entry which is preliminary data.</text>
</comment>
<dbReference type="InterPro" id="IPR004764">
    <property type="entry name" value="MdtF-like"/>
</dbReference>
<dbReference type="PROSITE" id="PS50156">
    <property type="entry name" value="SSD"/>
    <property type="match status" value="1"/>
</dbReference>
<evidence type="ECO:0000256" key="3">
    <source>
        <dbReference type="ARBA" id="ARBA00022448"/>
    </source>
</evidence>
<organism evidence="11 12">
    <name type="scientific">Cupriavidus lacunae</name>
    <dbReference type="NCBI Taxonomy" id="2666307"/>
    <lineage>
        <taxon>Bacteria</taxon>
        <taxon>Pseudomonadati</taxon>
        <taxon>Pseudomonadota</taxon>
        <taxon>Betaproteobacteria</taxon>
        <taxon>Burkholderiales</taxon>
        <taxon>Burkholderiaceae</taxon>
        <taxon>Cupriavidus</taxon>
    </lineage>
</organism>
<dbReference type="EMBL" id="QKWJ01000028">
    <property type="protein sequence ID" value="RDK08271.1"/>
    <property type="molecule type" value="Genomic_DNA"/>
</dbReference>
<evidence type="ECO:0000256" key="2">
    <source>
        <dbReference type="ARBA" id="ARBA00010942"/>
    </source>
</evidence>
<feature type="transmembrane region" description="Helical" evidence="9">
    <location>
        <begin position="999"/>
        <end position="1024"/>
    </location>
</feature>
<dbReference type="Pfam" id="PF00873">
    <property type="entry name" value="ACR_tran"/>
    <property type="match status" value="1"/>
</dbReference>
<dbReference type="GO" id="GO:0005886">
    <property type="term" value="C:plasma membrane"/>
    <property type="evidence" value="ECO:0007669"/>
    <property type="project" value="UniProtKB-SubCell"/>
</dbReference>
<evidence type="ECO:0000313" key="12">
    <source>
        <dbReference type="Proteomes" id="UP000255165"/>
    </source>
</evidence>
<evidence type="ECO:0000256" key="7">
    <source>
        <dbReference type="ARBA" id="ARBA00022989"/>
    </source>
</evidence>
<keyword evidence="12" id="KW-1185">Reference proteome</keyword>
<feature type="transmembrane region" description="Helical" evidence="9">
    <location>
        <begin position="340"/>
        <end position="359"/>
    </location>
</feature>
<dbReference type="Gene3D" id="3.30.2090.10">
    <property type="entry name" value="Multidrug efflux transporter AcrB TolC docking domain, DN and DC subdomains"/>
    <property type="match status" value="2"/>
</dbReference>
<feature type="transmembrane region" description="Helical" evidence="9">
    <location>
        <begin position="866"/>
        <end position="885"/>
    </location>
</feature>
<dbReference type="Gene3D" id="3.30.70.1320">
    <property type="entry name" value="Multidrug efflux transporter AcrB pore domain like"/>
    <property type="match status" value="1"/>
</dbReference>
<evidence type="ECO:0000313" key="11">
    <source>
        <dbReference type="EMBL" id="RDK08271.1"/>
    </source>
</evidence>
<name>A0A370NRM8_9BURK</name>
<dbReference type="AlphaFoldDB" id="A0A370NRM8"/>
<evidence type="ECO:0000256" key="5">
    <source>
        <dbReference type="ARBA" id="ARBA00022519"/>
    </source>
</evidence>
<keyword evidence="3 9" id="KW-0813">Transport</keyword>
<dbReference type="RefSeq" id="WP_115213457.1">
    <property type="nucleotide sequence ID" value="NZ_QKWJ01000028.1"/>
</dbReference>
<dbReference type="GO" id="GO:0042910">
    <property type="term" value="F:xenobiotic transmembrane transporter activity"/>
    <property type="evidence" value="ECO:0007669"/>
    <property type="project" value="TreeGrafter"/>
</dbReference>
<reference evidence="12" key="1">
    <citation type="submission" date="2018-06" db="EMBL/GenBank/DDBJ databases">
        <authorList>
            <person name="Feng T."/>
            <person name="Jeon C.O."/>
        </authorList>
    </citation>
    <scope>NUCLEOTIDE SEQUENCE [LARGE SCALE GENOMIC DNA]</scope>
    <source>
        <strain evidence="12">S23</strain>
    </source>
</reference>
<dbReference type="SUPFAM" id="SSF82714">
    <property type="entry name" value="Multidrug efflux transporter AcrB TolC docking domain, DN and DC subdomains"/>
    <property type="match status" value="2"/>
</dbReference>
<dbReference type="FunFam" id="3.30.70.1430:FF:000001">
    <property type="entry name" value="Efflux pump membrane transporter"/>
    <property type="match status" value="1"/>
</dbReference>
<keyword evidence="8 9" id="KW-0472">Membrane</keyword>
<dbReference type="Gene3D" id="3.30.70.1440">
    <property type="entry name" value="Multidrug efflux transporter AcrB pore domain"/>
    <property type="match status" value="1"/>
</dbReference>
<feature type="transmembrane region" description="Helical" evidence="9">
    <location>
        <begin position="366"/>
        <end position="386"/>
    </location>
</feature>
<dbReference type="Gene3D" id="3.30.70.1430">
    <property type="entry name" value="Multidrug efflux transporter AcrB pore domain"/>
    <property type="match status" value="2"/>
</dbReference>
<feature type="transmembrane region" description="Helical" evidence="9">
    <location>
        <begin position="892"/>
        <end position="912"/>
    </location>
</feature>
<evidence type="ECO:0000256" key="8">
    <source>
        <dbReference type="ARBA" id="ARBA00023136"/>
    </source>
</evidence>
<comment type="subcellular location">
    <subcellularLocation>
        <location evidence="1 9">Cell inner membrane</location>
        <topology evidence="1 9">Multi-pass membrane protein</topology>
    </subcellularLocation>
</comment>
<dbReference type="NCBIfam" id="NF000282">
    <property type="entry name" value="RND_permease_1"/>
    <property type="match status" value="1"/>
</dbReference>
<dbReference type="GO" id="GO:0015562">
    <property type="term" value="F:efflux transmembrane transporter activity"/>
    <property type="evidence" value="ECO:0007669"/>
    <property type="project" value="InterPro"/>
</dbReference>
<dbReference type="NCBIfam" id="TIGR00915">
    <property type="entry name" value="2A0602"/>
    <property type="match status" value="1"/>
</dbReference>
<evidence type="ECO:0000256" key="1">
    <source>
        <dbReference type="ARBA" id="ARBA00004429"/>
    </source>
</evidence>
<feature type="transmembrane region" description="Helical" evidence="9">
    <location>
        <begin position="470"/>
        <end position="497"/>
    </location>
</feature>
<dbReference type="FunFam" id="1.20.1640.10:FF:000001">
    <property type="entry name" value="Efflux pump membrane transporter"/>
    <property type="match status" value="1"/>
</dbReference>
<feature type="transmembrane region" description="Helical" evidence="9">
    <location>
        <begin position="438"/>
        <end position="458"/>
    </location>
</feature>
<sequence>MSEFFIRRPVFAWVIALFIVLLGVIALPNLPIARYPSVAPPTVTITATYPGATPQTMSDGVFSLIERELSGVRNLLYFESSTDTSGTAQITATFKPGTDPAMAQVDVQNKLKTVEPRLPQAVRQNGLIVESASSGFLMLIGLKSDSGRFDEAALSDYMGRNIVEALRRVDGVGRMQMFGAERAMRVWVDPAKLNTYGLSMSDLTTAIGQQNAQIAPGSVGASPALPGQRVTVPLTVQGQLTSPEQFSAIVLRANANGAKVVLGDVARVELGSQSYNFVNRENGKAATFAAVQLAPGANAVKTAEAVRARLADLSKAMPAGMEYSIPFDTAPFVKISIEKVVHTLFEAMALVFLVMYLFLQNVRYTLIPAIVAPVALLGTFTVMLASGFSINVLTMFGMVLAIGIIVDDAIVVVENVERLMAEEGLSPRAATSKAMKEITGAIIGITLVLTAVFLPMALASGSVGVIYQQFTLSMAVSILFSALLALTLTPALCATMLRPVAPGHHGKRGFFGWFNRRFDRLTQWYETRVGRLVGRTGRVMLVFGALCCAMVFGFKTLPSSFLPEEDQGYFMTGFLLPADATTERTQDVVKKLERHLASRPAIASSISIIGYGFSGIGPNAALNYAVLKDWDKRNGATAPSEGMLAQAAMAGVTEGTVMTLQPPAIDELGNSSGFTMRLQDRANQGAAALKAAEVELLELAAQSKVVTGIYPDSLPPGTSIRLEIDRQKAQALGVSFASISNTLSAAMGSTYVNDFPNAGRMQQVIVQADAPARMQIDSVLKLYVRNASGGMVPLSEVVRPVWSETPLQLVRFQGYPSARIAGSAAPGYSSGAAMAEMERLAVQLPAGFAVEWTGQSLQERQSASQAPMLMALSMIVVFLVLAALYESWAIPLSVMLVVPLGLLGAVAAVLLRGLPNDVFFKVGMITVIGLSAKNAILIVEFARQLREQGKGLVASAVEAARQRLRPILMTSLAFGLGVVPLMIAAGASAETQHAIGTGVFGGMVAATVLAIFFVPVFFVFVMGLQERLGRWLKPRRKQAAPIHGQEG</sequence>
<dbReference type="PANTHER" id="PTHR32063:SF10">
    <property type="entry name" value="EFFLUX PUMP MEMBRANE TRANSPORTER"/>
    <property type="match status" value="1"/>
</dbReference>
<proteinExistence type="inferred from homology"/>
<dbReference type="InterPro" id="IPR001036">
    <property type="entry name" value="Acrflvin-R"/>
</dbReference>
<dbReference type="Proteomes" id="UP000255165">
    <property type="component" value="Unassembled WGS sequence"/>
</dbReference>
<keyword evidence="6 9" id="KW-0812">Transmembrane</keyword>
<keyword evidence="4" id="KW-1003">Cell membrane</keyword>
<protein>
    <recommendedName>
        <fullName evidence="9">Efflux pump membrane transporter</fullName>
    </recommendedName>
</protein>
<accession>A0A370NRM8</accession>
<dbReference type="GO" id="GO:0009636">
    <property type="term" value="P:response to toxic substance"/>
    <property type="evidence" value="ECO:0007669"/>
    <property type="project" value="UniProtKB-ARBA"/>
</dbReference>
<comment type="similarity">
    <text evidence="2 9">Belongs to the resistance-nodulation-cell division (RND) (TC 2.A.6) family.</text>
</comment>
<comment type="caution">
    <text evidence="9">Lacks conserved residue(s) required for the propagation of feature annotation.</text>
</comment>
<dbReference type="SUPFAM" id="SSF82866">
    <property type="entry name" value="Multidrug efflux transporter AcrB transmembrane domain"/>
    <property type="match status" value="2"/>
</dbReference>
<dbReference type="PRINTS" id="PR00702">
    <property type="entry name" value="ACRIFLAVINRP"/>
</dbReference>
<feature type="transmembrane region" description="Helical" evidence="9">
    <location>
        <begin position="392"/>
        <end position="413"/>
    </location>
</feature>
<feature type="transmembrane region" description="Helical" evidence="9">
    <location>
        <begin position="967"/>
        <end position="987"/>
    </location>
</feature>
<feature type="transmembrane region" description="Helical" evidence="9">
    <location>
        <begin position="539"/>
        <end position="557"/>
    </location>
</feature>
<dbReference type="InterPro" id="IPR000731">
    <property type="entry name" value="SSD"/>
</dbReference>
<keyword evidence="5 9" id="KW-0997">Cell inner membrane</keyword>
<feature type="domain" description="SSD" evidence="10">
    <location>
        <begin position="364"/>
        <end position="495"/>
    </location>
</feature>
<dbReference type="Gene3D" id="1.20.1640.10">
    <property type="entry name" value="Multidrug efflux transporter AcrB transmembrane domain"/>
    <property type="match status" value="2"/>
</dbReference>